<evidence type="ECO:0000313" key="2">
    <source>
        <dbReference type="Proteomes" id="UP000502677"/>
    </source>
</evidence>
<reference evidence="1 2" key="1">
    <citation type="submission" date="2020-03" db="EMBL/GenBank/DDBJ databases">
        <title>Leucobacter sp. nov., isolated from beetles.</title>
        <authorList>
            <person name="Hyun D.-W."/>
            <person name="Bae J.-W."/>
        </authorList>
    </citation>
    <scope>NUCLEOTIDE SEQUENCE [LARGE SCALE GENOMIC DNA]</scope>
    <source>
        <strain evidence="1 2">HDW9C</strain>
    </source>
</reference>
<proteinExistence type="predicted"/>
<accession>A0A6G7XHB5</accession>
<protein>
    <submittedName>
        <fullName evidence="1">Uncharacterized protein</fullName>
    </submittedName>
</protein>
<sequence>MVRRIPGKLLPHRNLVQVIPYLGGGANGRSYGEPVAVKRAQINDEMKIKPDQYDAETTAPSTVFFERSEVPTIPAPESRVILWAGTVDERETHVESVKRHEHPRIGDLLEVKLS</sequence>
<dbReference type="RefSeq" id="WP_166292181.1">
    <property type="nucleotide sequence ID" value="NZ_CP049863.1"/>
</dbReference>
<dbReference type="Proteomes" id="UP000502677">
    <property type="component" value="Chromosome"/>
</dbReference>
<gene>
    <name evidence="1" type="ORF">G7068_12035</name>
</gene>
<name>A0A6G7XHB5_9MICO</name>
<evidence type="ECO:0000313" key="1">
    <source>
        <dbReference type="EMBL" id="QIK63839.1"/>
    </source>
</evidence>
<keyword evidence="2" id="KW-1185">Reference proteome</keyword>
<organism evidence="1 2">
    <name type="scientific">Leucobacter viscericola</name>
    <dbReference type="NCBI Taxonomy" id="2714935"/>
    <lineage>
        <taxon>Bacteria</taxon>
        <taxon>Bacillati</taxon>
        <taxon>Actinomycetota</taxon>
        <taxon>Actinomycetes</taxon>
        <taxon>Micrococcales</taxon>
        <taxon>Microbacteriaceae</taxon>
        <taxon>Leucobacter</taxon>
    </lineage>
</organism>
<dbReference type="AlphaFoldDB" id="A0A6G7XHB5"/>
<dbReference type="EMBL" id="CP049863">
    <property type="protein sequence ID" value="QIK63839.1"/>
    <property type="molecule type" value="Genomic_DNA"/>
</dbReference>
<dbReference type="KEGG" id="lvi:G7068_12035"/>